<dbReference type="KEGG" id="med:MELS_0838"/>
<feature type="domain" description="Citrate transporter-like" evidence="7">
    <location>
        <begin position="9"/>
        <end position="309"/>
    </location>
</feature>
<feature type="transmembrane region" description="Helical" evidence="6">
    <location>
        <begin position="158"/>
        <end position="178"/>
    </location>
</feature>
<feature type="transmembrane region" description="Helical" evidence="6">
    <location>
        <begin position="244"/>
        <end position="263"/>
    </location>
</feature>
<feature type="transmembrane region" description="Helical" evidence="6">
    <location>
        <begin position="351"/>
        <end position="372"/>
    </location>
</feature>
<organism evidence="8 9">
    <name type="scientific">Megasphaera elsdenii DSM 20460</name>
    <dbReference type="NCBI Taxonomy" id="1064535"/>
    <lineage>
        <taxon>Bacteria</taxon>
        <taxon>Bacillati</taxon>
        <taxon>Bacillota</taxon>
        <taxon>Negativicutes</taxon>
        <taxon>Veillonellales</taxon>
        <taxon>Veillonellaceae</taxon>
        <taxon>Megasphaera</taxon>
    </lineage>
</organism>
<keyword evidence="2" id="KW-0813">Transport</keyword>
<dbReference type="InterPro" id="IPR051475">
    <property type="entry name" value="Diverse_Ion_Transporter"/>
</dbReference>
<evidence type="ECO:0000256" key="3">
    <source>
        <dbReference type="ARBA" id="ARBA00022692"/>
    </source>
</evidence>
<feature type="transmembrane region" description="Helical" evidence="6">
    <location>
        <begin position="9"/>
        <end position="29"/>
    </location>
</feature>
<sequence>MGRIVKNNLVILLAAVGVLVSMVIVPPSMRYVEYLNGPVLGILFCLMVVIGGFRESGVFSVLLSRLLLRLGTFRQLAMVLVFSCFFVSMWVTNDVSLLTFVPFALLSLRRVASEKEMAVVISLQTIAANLGSMCTPVGNPQNLYLYFHYALNLGEFMALLLPYTIAAMIMLAASVFLLPNRRISISARLAARRAEKVPLMASPRQLWMLGALFFLSLLTVAHLLDYRITLAVVVLVTALMVPRYFRYVDYRLLGTFVAFFILIGNISQWEAFRQILAAFLTGHEFLVAIFASQVISNVPAAVLLSGFTDNAAALLLGTDIGGLGTLIASMASLISYGIFVRAYPRRQGYFLKIFTALNVAYLLFFIVFAAVAF</sequence>
<evidence type="ECO:0000256" key="6">
    <source>
        <dbReference type="SAM" id="Phobius"/>
    </source>
</evidence>
<dbReference type="Proteomes" id="UP000010111">
    <property type="component" value="Chromosome"/>
</dbReference>
<dbReference type="PANTHER" id="PTHR43568:SF1">
    <property type="entry name" value="P PROTEIN"/>
    <property type="match status" value="1"/>
</dbReference>
<dbReference type="InterPro" id="IPR004680">
    <property type="entry name" value="Cit_transptr-like_dom"/>
</dbReference>
<dbReference type="eggNOG" id="COG1055">
    <property type="taxonomic scope" value="Bacteria"/>
</dbReference>
<dbReference type="STRING" id="1064535.MELS_0838"/>
<dbReference type="HOGENOM" id="CLU_063025_0_0_9"/>
<keyword evidence="9" id="KW-1185">Reference proteome</keyword>
<accession>G0VNN2</accession>
<feature type="transmembrane region" description="Helical" evidence="6">
    <location>
        <begin position="35"/>
        <end position="54"/>
    </location>
</feature>
<dbReference type="Pfam" id="PF03600">
    <property type="entry name" value="CitMHS"/>
    <property type="match status" value="1"/>
</dbReference>
<evidence type="ECO:0000259" key="7">
    <source>
        <dbReference type="Pfam" id="PF03600"/>
    </source>
</evidence>
<dbReference type="GO" id="GO:0016020">
    <property type="term" value="C:membrane"/>
    <property type="evidence" value="ECO:0007669"/>
    <property type="project" value="UniProtKB-SubCell"/>
</dbReference>
<evidence type="ECO:0000313" key="9">
    <source>
        <dbReference type="Proteomes" id="UP000010111"/>
    </source>
</evidence>
<dbReference type="GO" id="GO:0055085">
    <property type="term" value="P:transmembrane transport"/>
    <property type="evidence" value="ECO:0007669"/>
    <property type="project" value="InterPro"/>
</dbReference>
<keyword evidence="4 6" id="KW-1133">Transmembrane helix</keyword>
<protein>
    <submittedName>
        <fullName evidence="8">Citrate transporter</fullName>
    </submittedName>
</protein>
<comment type="subcellular location">
    <subcellularLocation>
        <location evidence="1">Membrane</location>
        <topology evidence="1">Multi-pass membrane protein</topology>
    </subcellularLocation>
</comment>
<keyword evidence="5 6" id="KW-0472">Membrane</keyword>
<evidence type="ECO:0000256" key="5">
    <source>
        <dbReference type="ARBA" id="ARBA00023136"/>
    </source>
</evidence>
<feature type="transmembrane region" description="Helical" evidence="6">
    <location>
        <begin position="315"/>
        <end position="339"/>
    </location>
</feature>
<evidence type="ECO:0000256" key="1">
    <source>
        <dbReference type="ARBA" id="ARBA00004141"/>
    </source>
</evidence>
<reference evidence="8 9" key="1">
    <citation type="journal article" date="2011" name="J. Bacteriol.">
        <title>Genome Sequence of the Ruminal Bacterium Megasphaera elsdenii.</title>
        <authorList>
            <person name="Marx H."/>
            <person name="Graf A.B."/>
            <person name="Tatto N."/>
            <person name="Thallinger G.G."/>
            <person name="Mattanovich D."/>
            <person name="Sauer M."/>
        </authorList>
    </citation>
    <scope>NUCLEOTIDE SEQUENCE [LARGE SCALE GENOMIC DNA]</scope>
    <source>
        <strain evidence="8 9">DSM 20460</strain>
    </source>
</reference>
<feature type="transmembrane region" description="Helical" evidence="6">
    <location>
        <begin position="206"/>
        <end position="224"/>
    </location>
</feature>
<keyword evidence="3 6" id="KW-0812">Transmembrane</keyword>
<evidence type="ECO:0000256" key="2">
    <source>
        <dbReference type="ARBA" id="ARBA00022448"/>
    </source>
</evidence>
<dbReference type="PANTHER" id="PTHR43568">
    <property type="entry name" value="P PROTEIN"/>
    <property type="match status" value="1"/>
</dbReference>
<dbReference type="EMBL" id="HE576794">
    <property type="protein sequence ID" value="CCC73060.1"/>
    <property type="molecule type" value="Genomic_DNA"/>
</dbReference>
<gene>
    <name evidence="8" type="ORF">MELS_0838</name>
</gene>
<feature type="transmembrane region" description="Helical" evidence="6">
    <location>
        <begin position="66"/>
        <end position="89"/>
    </location>
</feature>
<name>G0VNN2_MEGEL</name>
<dbReference type="AlphaFoldDB" id="G0VNN2"/>
<evidence type="ECO:0000256" key="4">
    <source>
        <dbReference type="ARBA" id="ARBA00022989"/>
    </source>
</evidence>
<evidence type="ECO:0000313" key="8">
    <source>
        <dbReference type="EMBL" id="CCC73060.1"/>
    </source>
</evidence>
<proteinExistence type="predicted"/>